<evidence type="ECO:0000259" key="4">
    <source>
        <dbReference type="SMART" id="SM00822"/>
    </source>
</evidence>
<keyword evidence="2" id="KW-0560">Oxidoreductase</keyword>
<evidence type="ECO:0000256" key="1">
    <source>
        <dbReference type="ARBA" id="ARBA00006484"/>
    </source>
</evidence>
<dbReference type="Proteomes" id="UP000280307">
    <property type="component" value="Unassembled WGS sequence"/>
</dbReference>
<name>A0A426U1A5_9CHLR</name>
<evidence type="ECO:0000313" key="6">
    <source>
        <dbReference type="Proteomes" id="UP000280307"/>
    </source>
</evidence>
<gene>
    <name evidence="5" type="ORF">EI684_09345</name>
</gene>
<dbReference type="GO" id="GO:0016020">
    <property type="term" value="C:membrane"/>
    <property type="evidence" value="ECO:0007669"/>
    <property type="project" value="TreeGrafter"/>
</dbReference>
<protein>
    <submittedName>
        <fullName evidence="5">SDR family NAD(P)-dependent oxidoreductase</fullName>
    </submittedName>
</protein>
<dbReference type="SMART" id="SM00822">
    <property type="entry name" value="PKS_KR"/>
    <property type="match status" value="1"/>
</dbReference>
<comment type="similarity">
    <text evidence="1 3">Belongs to the short-chain dehydrogenases/reductases (SDR) family.</text>
</comment>
<dbReference type="PANTHER" id="PTHR44196:SF1">
    <property type="entry name" value="DEHYDROGENASE_REDUCTASE SDR FAMILY MEMBER 7B"/>
    <property type="match status" value="1"/>
</dbReference>
<dbReference type="PRINTS" id="PR00081">
    <property type="entry name" value="GDHRDH"/>
</dbReference>
<dbReference type="Pfam" id="PF00106">
    <property type="entry name" value="adh_short"/>
    <property type="match status" value="1"/>
</dbReference>
<evidence type="ECO:0000313" key="5">
    <source>
        <dbReference type="EMBL" id="RRR73100.1"/>
    </source>
</evidence>
<dbReference type="PRINTS" id="PR00080">
    <property type="entry name" value="SDRFAMILY"/>
</dbReference>
<dbReference type="Gene3D" id="3.40.50.720">
    <property type="entry name" value="NAD(P)-binding Rossmann-like Domain"/>
    <property type="match status" value="1"/>
</dbReference>
<dbReference type="InterPro" id="IPR057326">
    <property type="entry name" value="KR_dom"/>
</dbReference>
<organism evidence="5 6">
    <name type="scientific">Candidatus Viridilinea halotolerans</name>
    <dbReference type="NCBI Taxonomy" id="2491704"/>
    <lineage>
        <taxon>Bacteria</taxon>
        <taxon>Bacillati</taxon>
        <taxon>Chloroflexota</taxon>
        <taxon>Chloroflexia</taxon>
        <taxon>Chloroflexales</taxon>
        <taxon>Chloroflexineae</taxon>
        <taxon>Oscillochloridaceae</taxon>
        <taxon>Candidatus Viridilinea</taxon>
    </lineage>
</organism>
<dbReference type="AlphaFoldDB" id="A0A426U1A5"/>
<dbReference type="InterPro" id="IPR036291">
    <property type="entry name" value="NAD(P)-bd_dom_sf"/>
</dbReference>
<accession>A0A426U1A5</accession>
<proteinExistence type="inferred from homology"/>
<dbReference type="SUPFAM" id="SSF51735">
    <property type="entry name" value="NAD(P)-binding Rossmann-fold domains"/>
    <property type="match status" value="1"/>
</dbReference>
<evidence type="ECO:0000256" key="3">
    <source>
        <dbReference type="RuleBase" id="RU000363"/>
    </source>
</evidence>
<dbReference type="GO" id="GO:0016491">
    <property type="term" value="F:oxidoreductase activity"/>
    <property type="evidence" value="ECO:0007669"/>
    <property type="project" value="UniProtKB-KW"/>
</dbReference>
<dbReference type="EMBL" id="RSAS01000357">
    <property type="protein sequence ID" value="RRR73100.1"/>
    <property type="molecule type" value="Genomic_DNA"/>
</dbReference>
<dbReference type="PANTHER" id="PTHR44196">
    <property type="entry name" value="DEHYDROGENASE/REDUCTASE SDR FAMILY MEMBER 7B"/>
    <property type="match status" value="1"/>
</dbReference>
<reference evidence="5 6" key="1">
    <citation type="submission" date="2018-12" db="EMBL/GenBank/DDBJ databases">
        <title>Genome Sequence of Candidatus Viridilinea halotolerans isolated from saline sulfide-rich spring.</title>
        <authorList>
            <person name="Grouzdev D.S."/>
            <person name="Burganskaya E.I."/>
            <person name="Krutkina M.S."/>
            <person name="Sukhacheva M.V."/>
            <person name="Gorlenko V.M."/>
        </authorList>
    </citation>
    <scope>NUCLEOTIDE SEQUENCE [LARGE SCALE GENOMIC DNA]</scope>
    <source>
        <strain evidence="5">Chok-6</strain>
    </source>
</reference>
<comment type="caution">
    <text evidence="5">The sequence shown here is derived from an EMBL/GenBank/DDBJ whole genome shotgun (WGS) entry which is preliminary data.</text>
</comment>
<dbReference type="InterPro" id="IPR002347">
    <property type="entry name" value="SDR_fam"/>
</dbReference>
<sequence>MHPNNCVTIITGASAGIGAATAALFAQAGARLVLAARTPEPLEALVATLPHAIAVPTDVADPEACQRLVATAQRTFGRVDLLINNAGIGLAGPVATLDAADLQRTLAVDLLGPLWLMQAVVPIMRAQGRGQIINVSTVLAAQTLPYLGGYAGAKAALERMSEALRMELRGTGVTVSVVRPGTTRTNFSAHRLGTGREQRSRFAPSGVQPATVAQTILHVARREAPLVYVTRGDRLGIILANLFPRLLERLLARAIRWEQP</sequence>
<evidence type="ECO:0000256" key="2">
    <source>
        <dbReference type="ARBA" id="ARBA00023002"/>
    </source>
</evidence>
<feature type="domain" description="Ketoreductase" evidence="4">
    <location>
        <begin position="6"/>
        <end position="183"/>
    </location>
</feature>